<dbReference type="RefSeq" id="WP_048570034.1">
    <property type="nucleotide sequence ID" value="NZ_LFVU01000009.1"/>
</dbReference>
<comment type="subcellular location">
    <subcellularLocation>
        <location evidence="1">Membrane</location>
        <topology evidence="1">Lipid-anchor</topology>
    </subcellularLocation>
</comment>
<dbReference type="EMBL" id="LFVU01000009">
    <property type="protein sequence ID" value="KMT22409.1"/>
    <property type="molecule type" value="Genomic_DNA"/>
</dbReference>
<keyword evidence="4" id="KW-0472">Membrane</keyword>
<dbReference type="GO" id="GO:0016020">
    <property type="term" value="C:membrane"/>
    <property type="evidence" value="ECO:0007669"/>
    <property type="project" value="UniProtKB-SubCell"/>
</dbReference>
<evidence type="ECO:0000256" key="3">
    <source>
        <dbReference type="ARBA" id="ARBA00022729"/>
    </source>
</evidence>
<dbReference type="PATRIC" id="fig|1121307.3.peg.287"/>
<gene>
    <name evidence="8" type="primary">metQ</name>
    <name evidence="8" type="ORF">CLCY_14c00070</name>
</gene>
<comment type="caution">
    <text evidence="8">The sequence shown here is derived from an EMBL/GenBank/DDBJ whole genome shotgun (WGS) entry which is preliminary data.</text>
</comment>
<proteinExistence type="inferred from homology"/>
<name>A0A0J8DDU7_CLOCY</name>
<dbReference type="AlphaFoldDB" id="A0A0J8DDU7"/>
<keyword evidence="3 7" id="KW-0732">Signal</keyword>
<dbReference type="OrthoDB" id="9812878at2"/>
<feature type="signal peptide" evidence="7">
    <location>
        <begin position="1"/>
        <end position="20"/>
    </location>
</feature>
<comment type="similarity">
    <text evidence="2">Belongs to the NlpA lipoprotein family.</text>
</comment>
<organism evidence="8 9">
    <name type="scientific">Clostridium cylindrosporum DSM 605</name>
    <dbReference type="NCBI Taxonomy" id="1121307"/>
    <lineage>
        <taxon>Bacteria</taxon>
        <taxon>Bacillati</taxon>
        <taxon>Bacillota</taxon>
        <taxon>Clostridia</taxon>
        <taxon>Eubacteriales</taxon>
        <taxon>Clostridiaceae</taxon>
        <taxon>Clostridium</taxon>
    </lineage>
</organism>
<sequence length="284" mass="31362">MKRKFKKALALGLISLISIASLVGCQSKTKETQGDAKVEEKKTITMGSSPGPYDVLFQEAVKPILEKKGYTIKTVDFSKFQMNNTALAEGSVDFNVSQHSAYMKTFNKEKNANLVALTPIPTVPAGLFSANHKLLDEVKKGSKVAIPQDPSNCARGLALLQKAGWIKLKEGIELTKVTLNDVAENKKDIEIVPMDSSQIPRVLKDVDFGVLPGSVVYASKVDPKTSLLAEDVLKDLQLVLVVNGKNKDAEWAKAIADAYRSDEFKTYMKEHNKDNYWFIPDEIK</sequence>
<dbReference type="SUPFAM" id="SSF53850">
    <property type="entry name" value="Periplasmic binding protein-like II"/>
    <property type="match status" value="1"/>
</dbReference>
<reference evidence="8 9" key="1">
    <citation type="submission" date="2015-06" db="EMBL/GenBank/DDBJ databases">
        <title>Draft genome sequence of the purine-degrading Clostridium cylindrosporum HC-1 (DSM 605).</title>
        <authorList>
            <person name="Poehlein A."/>
            <person name="Schiel-Bengelsdorf B."/>
            <person name="Bengelsdorf F."/>
            <person name="Daniel R."/>
            <person name="Duerre P."/>
        </authorList>
    </citation>
    <scope>NUCLEOTIDE SEQUENCE [LARGE SCALE GENOMIC DNA]</scope>
    <source>
        <strain evidence="8 9">DSM 605</strain>
    </source>
</reference>
<keyword evidence="9" id="KW-1185">Reference proteome</keyword>
<protein>
    <submittedName>
        <fullName evidence="8">D-methionine-binding lipoprotein MetQ</fullName>
    </submittedName>
</protein>
<dbReference type="Proteomes" id="UP000036756">
    <property type="component" value="Unassembled WGS sequence"/>
</dbReference>
<evidence type="ECO:0000256" key="5">
    <source>
        <dbReference type="ARBA" id="ARBA00023139"/>
    </source>
</evidence>
<feature type="chain" id="PRO_5038507626" evidence="7">
    <location>
        <begin position="21"/>
        <end position="284"/>
    </location>
</feature>
<evidence type="ECO:0000313" key="8">
    <source>
        <dbReference type="EMBL" id="KMT22409.1"/>
    </source>
</evidence>
<dbReference type="Gene3D" id="3.40.190.10">
    <property type="entry name" value="Periplasmic binding protein-like II"/>
    <property type="match status" value="2"/>
</dbReference>
<evidence type="ECO:0000256" key="2">
    <source>
        <dbReference type="ARBA" id="ARBA00008973"/>
    </source>
</evidence>
<evidence type="ECO:0000256" key="4">
    <source>
        <dbReference type="ARBA" id="ARBA00023136"/>
    </source>
</evidence>
<accession>A0A0J8DDU7</accession>
<dbReference type="InterPro" id="IPR004872">
    <property type="entry name" value="Lipoprotein_NlpA"/>
</dbReference>
<dbReference type="PANTHER" id="PTHR30429">
    <property type="entry name" value="D-METHIONINE-BINDING LIPOPROTEIN METQ"/>
    <property type="match status" value="1"/>
</dbReference>
<dbReference type="Pfam" id="PF03180">
    <property type="entry name" value="Lipoprotein_9"/>
    <property type="match status" value="1"/>
</dbReference>
<keyword evidence="5" id="KW-0564">Palmitate</keyword>
<evidence type="ECO:0000313" key="9">
    <source>
        <dbReference type="Proteomes" id="UP000036756"/>
    </source>
</evidence>
<evidence type="ECO:0000256" key="7">
    <source>
        <dbReference type="SAM" id="SignalP"/>
    </source>
</evidence>
<keyword evidence="6 8" id="KW-0449">Lipoprotein</keyword>
<dbReference type="PROSITE" id="PS51257">
    <property type="entry name" value="PROKAR_LIPOPROTEIN"/>
    <property type="match status" value="1"/>
</dbReference>
<dbReference type="STRING" id="1121307.CLCY_14c00070"/>
<dbReference type="PANTHER" id="PTHR30429:SF0">
    <property type="entry name" value="METHIONINE-BINDING LIPOPROTEIN METQ"/>
    <property type="match status" value="1"/>
</dbReference>
<evidence type="ECO:0000256" key="6">
    <source>
        <dbReference type="ARBA" id="ARBA00023288"/>
    </source>
</evidence>
<evidence type="ECO:0000256" key="1">
    <source>
        <dbReference type="ARBA" id="ARBA00004635"/>
    </source>
</evidence>